<keyword evidence="1" id="KW-0472">Membrane</keyword>
<protein>
    <submittedName>
        <fullName evidence="2">Uncharacterized protein</fullName>
    </submittedName>
</protein>
<proteinExistence type="predicted"/>
<dbReference type="AlphaFoldDB" id="A0A1N6HZQ4"/>
<sequence length="119" mass="13588">MQNRQRCSRFSVVNAAYAELPRPVHWIINGIGVLFLAAPHVFSVLSWFLLTWGIDVLQSVLGKDGRGTVFALFDMLKFATSMFTLAFGLELWSSRAEWAEEVYQILDDSCEEFSTLFCR</sequence>
<dbReference type="EMBL" id="FSRM01000001">
    <property type="protein sequence ID" value="SIO25272.1"/>
    <property type="molecule type" value="Genomic_DNA"/>
</dbReference>
<evidence type="ECO:0000313" key="2">
    <source>
        <dbReference type="EMBL" id="SIO25272.1"/>
    </source>
</evidence>
<accession>A0A1N6HZQ4</accession>
<dbReference type="OrthoDB" id="9111137at2"/>
<reference evidence="2 3" key="1">
    <citation type="submission" date="2016-11" db="EMBL/GenBank/DDBJ databases">
        <authorList>
            <person name="Jaros S."/>
            <person name="Januszkiewicz K."/>
            <person name="Wedrychowicz H."/>
        </authorList>
    </citation>
    <scope>NUCLEOTIDE SEQUENCE [LARGE SCALE GENOMIC DNA]</scope>
    <source>
        <strain evidence="2 3">GAS86</strain>
    </source>
</reference>
<evidence type="ECO:0000256" key="1">
    <source>
        <dbReference type="SAM" id="Phobius"/>
    </source>
</evidence>
<feature type="transmembrane region" description="Helical" evidence="1">
    <location>
        <begin position="69"/>
        <end position="89"/>
    </location>
</feature>
<dbReference type="Proteomes" id="UP000184693">
    <property type="component" value="Unassembled WGS sequence"/>
</dbReference>
<keyword evidence="1" id="KW-1133">Transmembrane helix</keyword>
<keyword evidence="1" id="KW-0812">Transmembrane</keyword>
<gene>
    <name evidence="2" type="ORF">SAMN05444168_3810</name>
</gene>
<dbReference type="RefSeq" id="WP_074265623.1">
    <property type="nucleotide sequence ID" value="NZ_FSRM01000001.1"/>
</dbReference>
<name>A0A1N6HZQ4_9BURK</name>
<organism evidence="2 3">
    <name type="scientific">Paraburkholderia phenazinium</name>
    <dbReference type="NCBI Taxonomy" id="60549"/>
    <lineage>
        <taxon>Bacteria</taxon>
        <taxon>Pseudomonadati</taxon>
        <taxon>Pseudomonadota</taxon>
        <taxon>Betaproteobacteria</taxon>
        <taxon>Burkholderiales</taxon>
        <taxon>Burkholderiaceae</taxon>
        <taxon>Paraburkholderia</taxon>
    </lineage>
</organism>
<feature type="transmembrane region" description="Helical" evidence="1">
    <location>
        <begin position="26"/>
        <end position="49"/>
    </location>
</feature>
<evidence type="ECO:0000313" key="3">
    <source>
        <dbReference type="Proteomes" id="UP000184693"/>
    </source>
</evidence>